<proteinExistence type="predicted"/>
<comment type="caution">
    <text evidence="2">The sequence shown here is derived from an EMBL/GenBank/DDBJ whole genome shotgun (WGS) entry which is preliminary data.</text>
</comment>
<sequence length="134" mass="13931">MNTALCGALALAAIGSSAIAPAAAQSFPSGPVLHCYISPNDQPMPPGNFGRCASFSPGHSSYRADFEIRNLPAGSYTYAWTTEMGLVLPCNTSRCSVTYRGNAPVSDIVNVTYTNQATGAANTLSRSVQINGPL</sequence>
<protein>
    <submittedName>
        <fullName evidence="2">Uncharacterized protein</fullName>
    </submittedName>
</protein>
<feature type="signal peptide" evidence="1">
    <location>
        <begin position="1"/>
        <end position="22"/>
    </location>
</feature>
<keyword evidence="3" id="KW-1185">Reference proteome</keyword>
<gene>
    <name evidence="2" type="ORF">AZ78_0187</name>
</gene>
<dbReference type="Proteomes" id="UP000023435">
    <property type="component" value="Unassembled WGS sequence"/>
</dbReference>
<accession>A0A125U0D9</accession>
<evidence type="ECO:0000256" key="1">
    <source>
        <dbReference type="SAM" id="SignalP"/>
    </source>
</evidence>
<name>A0A125U0D9_9GAMM</name>
<dbReference type="OrthoDB" id="6025811at2"/>
<evidence type="ECO:0000313" key="2">
    <source>
        <dbReference type="EMBL" id="KWS02643.1"/>
    </source>
</evidence>
<dbReference type="EMBL" id="JAJA02000001">
    <property type="protein sequence ID" value="KWS02643.1"/>
    <property type="molecule type" value="Genomic_DNA"/>
</dbReference>
<organism evidence="2 3">
    <name type="scientific">Lysobacter capsici AZ78</name>
    <dbReference type="NCBI Taxonomy" id="1444315"/>
    <lineage>
        <taxon>Bacteria</taxon>
        <taxon>Pseudomonadati</taxon>
        <taxon>Pseudomonadota</taxon>
        <taxon>Gammaproteobacteria</taxon>
        <taxon>Lysobacterales</taxon>
        <taxon>Lysobacteraceae</taxon>
        <taxon>Lysobacter</taxon>
    </lineage>
</organism>
<keyword evidence="1" id="KW-0732">Signal</keyword>
<reference evidence="2 3" key="1">
    <citation type="journal article" date="2014" name="Genome Announc.">
        <title>Draft Genome Sequence of Lysobacter capsici AZ78, a Bacterium Antagonistic to Plant-Pathogenic Oomycetes.</title>
        <authorList>
            <person name="Puopolo G."/>
            <person name="Sonego P."/>
            <person name="Engelen K."/>
            <person name="Pertot I."/>
        </authorList>
    </citation>
    <scope>NUCLEOTIDE SEQUENCE [LARGE SCALE GENOMIC DNA]</scope>
    <source>
        <strain evidence="2 3">AZ78</strain>
    </source>
</reference>
<evidence type="ECO:0000313" key="3">
    <source>
        <dbReference type="Proteomes" id="UP000023435"/>
    </source>
</evidence>
<dbReference type="RefSeq" id="WP_036112928.1">
    <property type="nucleotide sequence ID" value="NZ_JAJA02000001.1"/>
</dbReference>
<dbReference type="AlphaFoldDB" id="A0A125U0D9"/>
<dbReference type="GeneID" id="97903775"/>
<feature type="chain" id="PRO_5007180323" evidence="1">
    <location>
        <begin position="23"/>
        <end position="134"/>
    </location>
</feature>